<keyword evidence="3" id="KW-1185">Reference proteome</keyword>
<dbReference type="RefSeq" id="WP_105533360.1">
    <property type="nucleotide sequence ID" value="NZ_PUGF01000020.1"/>
</dbReference>
<accession>A0A2S9GVD4</accession>
<dbReference type="OrthoDB" id="8613985at2"/>
<evidence type="ECO:0000313" key="2">
    <source>
        <dbReference type="EMBL" id="PRC91674.1"/>
    </source>
</evidence>
<reference evidence="2 3" key="1">
    <citation type="submission" date="2018-02" db="EMBL/GenBank/DDBJ databases">
        <title>Solimicrobium silvestre gen. nov., sp. nov., isolated from alpine forest soil.</title>
        <authorList>
            <person name="Margesin R."/>
            <person name="Albuquerque L."/>
            <person name="Zhang D.-C."/>
            <person name="Froufe H.J.C."/>
            <person name="Severino R."/>
            <person name="Roxo I."/>
            <person name="Egas C."/>
            <person name="Da Costa M.S."/>
        </authorList>
    </citation>
    <scope>NUCLEOTIDE SEQUENCE [LARGE SCALE GENOMIC DNA]</scope>
    <source>
        <strain evidence="2 3">S20-91</strain>
    </source>
</reference>
<organism evidence="2 3">
    <name type="scientific">Solimicrobium silvestre</name>
    <dbReference type="NCBI Taxonomy" id="2099400"/>
    <lineage>
        <taxon>Bacteria</taxon>
        <taxon>Pseudomonadati</taxon>
        <taxon>Pseudomonadota</taxon>
        <taxon>Betaproteobacteria</taxon>
        <taxon>Burkholderiales</taxon>
        <taxon>Oxalobacteraceae</taxon>
        <taxon>Solimicrobium</taxon>
    </lineage>
</organism>
<feature type="domain" description="Chemoreceptor zinc-binding" evidence="1">
    <location>
        <begin position="15"/>
        <end position="75"/>
    </location>
</feature>
<dbReference type="Proteomes" id="UP000237839">
    <property type="component" value="Unassembled WGS sequence"/>
</dbReference>
<dbReference type="Gene3D" id="1.20.120.30">
    <property type="entry name" value="Aspartate receptor, ligand-binding domain"/>
    <property type="match status" value="1"/>
</dbReference>
<evidence type="ECO:0000259" key="1">
    <source>
        <dbReference type="Pfam" id="PF13682"/>
    </source>
</evidence>
<dbReference type="InterPro" id="IPR025991">
    <property type="entry name" value="Chemoreceptor_zinc-bind_dom"/>
</dbReference>
<dbReference type="EMBL" id="PUGF01000020">
    <property type="protein sequence ID" value="PRC91674.1"/>
    <property type="molecule type" value="Genomic_DNA"/>
</dbReference>
<sequence length="117" mass="12923">MDLRTAYESDKELKDQFIMAIEANAQVDATVIMKSDRCALGVWLHGEAERKFKFLSSYKPCMEAHEAFHAQAAKVARQINLGEHTSARSMLADGTPYAKACSSLGSALIMLKKDAKI</sequence>
<evidence type="ECO:0000313" key="3">
    <source>
        <dbReference type="Proteomes" id="UP000237839"/>
    </source>
</evidence>
<protein>
    <submittedName>
        <fullName evidence="2">MCP-signal associated domain</fullName>
    </submittedName>
</protein>
<proteinExistence type="predicted"/>
<dbReference type="AlphaFoldDB" id="A0A2S9GVD4"/>
<dbReference type="Pfam" id="PF13682">
    <property type="entry name" value="CZB"/>
    <property type="match status" value="1"/>
</dbReference>
<name>A0A2S9GVD4_9BURK</name>
<comment type="caution">
    <text evidence="2">The sequence shown here is derived from an EMBL/GenBank/DDBJ whole genome shotgun (WGS) entry which is preliminary data.</text>
</comment>
<gene>
    <name evidence="2" type="ORF">S2091_3612</name>
</gene>